<dbReference type="EMBL" id="CAADFD010000006">
    <property type="protein sequence ID" value="VFJ49917.1"/>
    <property type="molecule type" value="Genomic_DNA"/>
</dbReference>
<sequence>MCYEASVPIVLQGLHGKNAAIRGPLRSSPRDIGTLCREKLDIGGR</sequence>
<name>A0A450SC88_9GAMM</name>
<gene>
    <name evidence="1" type="ORF">BECKFW1821B_GA0114236_10067</name>
</gene>
<evidence type="ECO:0000313" key="1">
    <source>
        <dbReference type="EMBL" id="VFJ49917.1"/>
    </source>
</evidence>
<accession>A0A450SC88</accession>
<organism evidence="1">
    <name type="scientific">Candidatus Kentrum sp. FW</name>
    <dbReference type="NCBI Taxonomy" id="2126338"/>
    <lineage>
        <taxon>Bacteria</taxon>
        <taxon>Pseudomonadati</taxon>
        <taxon>Pseudomonadota</taxon>
        <taxon>Gammaproteobacteria</taxon>
        <taxon>Candidatus Kentrum</taxon>
    </lineage>
</organism>
<dbReference type="AlphaFoldDB" id="A0A450SC88"/>
<reference evidence="1" key="1">
    <citation type="submission" date="2019-02" db="EMBL/GenBank/DDBJ databases">
        <authorList>
            <person name="Gruber-Vodicka R. H."/>
            <person name="Seah K. B. B."/>
        </authorList>
    </citation>
    <scope>NUCLEOTIDE SEQUENCE</scope>
    <source>
        <strain evidence="1">BECK_BZ106</strain>
    </source>
</reference>
<proteinExistence type="predicted"/>
<protein>
    <submittedName>
        <fullName evidence="1">Uncharacterized protein</fullName>
    </submittedName>
</protein>